<dbReference type="InterPro" id="IPR050101">
    <property type="entry name" value="CinA"/>
</dbReference>
<dbReference type="InterPro" id="IPR001453">
    <property type="entry name" value="MoaB/Mog_dom"/>
</dbReference>
<dbReference type="OrthoDB" id="9801454at2"/>
<dbReference type="PANTHER" id="PTHR13939">
    <property type="entry name" value="NICOTINAMIDE-NUCLEOTIDE AMIDOHYDROLASE PNCC"/>
    <property type="match status" value="1"/>
</dbReference>
<dbReference type="InterPro" id="IPR008135">
    <property type="entry name" value="Competence-induced_CinA"/>
</dbReference>
<dbReference type="InterPro" id="IPR036653">
    <property type="entry name" value="CinA-like_C"/>
</dbReference>
<keyword evidence="3" id="KW-1185">Reference proteome</keyword>
<dbReference type="InterPro" id="IPR008136">
    <property type="entry name" value="CinA_C"/>
</dbReference>
<dbReference type="STRING" id="869212.Turpa_3962"/>
<dbReference type="Proteomes" id="UP000006048">
    <property type="component" value="Chromosome"/>
</dbReference>
<dbReference type="AlphaFoldDB" id="I4BBD9"/>
<dbReference type="HOGENOM" id="CLU_030805_9_2_12"/>
<protein>
    <submittedName>
        <fullName evidence="2">Competence/damage-inducible protein cinA</fullName>
    </submittedName>
</protein>
<dbReference type="KEGG" id="tpx:Turpa_3962"/>
<accession>I4BBD9</accession>
<name>I4BBD9_TURPD</name>
<feature type="domain" description="MoaB/Mog" evidence="1">
    <location>
        <begin position="6"/>
        <end position="175"/>
    </location>
</feature>
<dbReference type="Pfam" id="PF00994">
    <property type="entry name" value="MoCF_biosynth"/>
    <property type="match status" value="1"/>
</dbReference>
<dbReference type="Pfam" id="PF02464">
    <property type="entry name" value="CinA"/>
    <property type="match status" value="1"/>
</dbReference>
<dbReference type="EMBL" id="CP002959">
    <property type="protein sequence ID" value="AFM14596.1"/>
    <property type="molecule type" value="Genomic_DNA"/>
</dbReference>
<evidence type="ECO:0000313" key="3">
    <source>
        <dbReference type="Proteomes" id="UP000006048"/>
    </source>
</evidence>
<sequence length="416" mass="45198">MRKGVRLCITGSEVMNGFVLDRNTQFFASELYARGLELIESRIMPDDPEQIVKTWKEFSASGDLIVNSGGLGPTSDDLTVDLLCEWLGDTAVYEPHAEKRTRYFFEKRAKDKTRVMSIDVALRQARIPSKATAIKNTVGLAPGIFIPEVPFIALPGFPDEIRGMWPEVLSIIERLDFSRSAMRIIPLWGVGESQLFSVLEKSDGVLVGVHALPWGCRLFLRSDPKHEPALDEMVATLHSRYPGQIVENPLLNIIESLKSQNLKLAVAESCTGGLAAKQITDLAGVSSVFQGGAVSYANSAKTALAGVSPEIVEAHGAVSAECAAAMCRGIADNLQADLSLSFTGIAGPDGGSAAKPVGTVFIGLFDRRTGETRVGKFFFPFGRERFRNASVATGFLALWQHLERAQARPFPLSELN</sequence>
<reference evidence="2 3" key="1">
    <citation type="submission" date="2012-06" db="EMBL/GenBank/DDBJ databases">
        <title>The complete chromosome of genome of Turneriella parva DSM 21527.</title>
        <authorList>
            <consortium name="US DOE Joint Genome Institute (JGI-PGF)"/>
            <person name="Lucas S."/>
            <person name="Han J."/>
            <person name="Lapidus A."/>
            <person name="Bruce D."/>
            <person name="Goodwin L."/>
            <person name="Pitluck S."/>
            <person name="Peters L."/>
            <person name="Kyrpides N."/>
            <person name="Mavromatis K."/>
            <person name="Ivanova N."/>
            <person name="Mikhailova N."/>
            <person name="Chertkov O."/>
            <person name="Detter J.C."/>
            <person name="Tapia R."/>
            <person name="Han C."/>
            <person name="Land M."/>
            <person name="Hauser L."/>
            <person name="Markowitz V."/>
            <person name="Cheng J.-F."/>
            <person name="Hugenholtz P."/>
            <person name="Woyke T."/>
            <person name="Wu D."/>
            <person name="Gronow S."/>
            <person name="Wellnitz S."/>
            <person name="Brambilla E."/>
            <person name="Klenk H.-P."/>
            <person name="Eisen J.A."/>
        </authorList>
    </citation>
    <scope>NUCLEOTIDE SEQUENCE [LARGE SCALE GENOMIC DNA]</scope>
    <source>
        <strain evidence="3">ATCC BAA-1111 / DSM 21527 / NCTC 11395 / H</strain>
    </source>
</reference>
<proteinExistence type="predicted"/>
<evidence type="ECO:0000313" key="2">
    <source>
        <dbReference type="EMBL" id="AFM14596.1"/>
    </source>
</evidence>
<dbReference type="Gene3D" id="3.90.950.20">
    <property type="entry name" value="CinA-like"/>
    <property type="match status" value="1"/>
</dbReference>
<dbReference type="PIRSF" id="PIRSF006728">
    <property type="entry name" value="CinA"/>
    <property type="match status" value="1"/>
</dbReference>
<dbReference type="NCBIfam" id="TIGR00199">
    <property type="entry name" value="PncC_domain"/>
    <property type="match status" value="1"/>
</dbReference>
<dbReference type="PANTHER" id="PTHR13939:SF0">
    <property type="entry name" value="NMN AMIDOHYDROLASE-LIKE PROTEIN YFAY"/>
    <property type="match status" value="1"/>
</dbReference>
<dbReference type="Gene3D" id="3.40.980.10">
    <property type="entry name" value="MoaB/Mog-like domain"/>
    <property type="match status" value="1"/>
</dbReference>
<dbReference type="RefSeq" id="WP_014805072.1">
    <property type="nucleotide sequence ID" value="NC_018020.1"/>
</dbReference>
<evidence type="ECO:0000259" key="1">
    <source>
        <dbReference type="SMART" id="SM00852"/>
    </source>
</evidence>
<dbReference type="InterPro" id="IPR036425">
    <property type="entry name" value="MoaB/Mog-like_dom_sf"/>
</dbReference>
<dbReference type="SUPFAM" id="SSF142433">
    <property type="entry name" value="CinA-like"/>
    <property type="match status" value="1"/>
</dbReference>
<dbReference type="SMART" id="SM00852">
    <property type="entry name" value="MoCF_biosynth"/>
    <property type="match status" value="1"/>
</dbReference>
<gene>
    <name evidence="2" type="ordered locus">Turpa_3962</name>
</gene>
<organism evidence="2 3">
    <name type="scientific">Turneriella parva (strain ATCC BAA-1111 / DSM 21527 / NCTC 11395 / H)</name>
    <name type="common">Leptospira parva</name>
    <dbReference type="NCBI Taxonomy" id="869212"/>
    <lineage>
        <taxon>Bacteria</taxon>
        <taxon>Pseudomonadati</taxon>
        <taxon>Spirochaetota</taxon>
        <taxon>Spirochaetia</taxon>
        <taxon>Leptospirales</taxon>
        <taxon>Leptospiraceae</taxon>
        <taxon>Turneriella</taxon>
    </lineage>
</organism>
<dbReference type="SUPFAM" id="SSF53218">
    <property type="entry name" value="Molybdenum cofactor biosynthesis proteins"/>
    <property type="match status" value="1"/>
</dbReference>